<dbReference type="PANTHER" id="PTHR30151">
    <property type="entry name" value="ALKANE SULFONATE ABC TRANSPORTER-RELATED, MEMBRANE SUBUNIT"/>
    <property type="match status" value="1"/>
</dbReference>
<keyword evidence="3" id="KW-1003">Cell membrane</keyword>
<dbReference type="Pfam" id="PF00528">
    <property type="entry name" value="BPD_transp_1"/>
    <property type="match status" value="1"/>
</dbReference>
<evidence type="ECO:0000256" key="5">
    <source>
        <dbReference type="ARBA" id="ARBA00022989"/>
    </source>
</evidence>
<proteinExistence type="predicted"/>
<dbReference type="SUPFAM" id="SSF161098">
    <property type="entry name" value="MetI-like"/>
    <property type="match status" value="1"/>
</dbReference>
<keyword evidence="5 7" id="KW-1133">Transmembrane helix</keyword>
<evidence type="ECO:0000259" key="8">
    <source>
        <dbReference type="PROSITE" id="PS50928"/>
    </source>
</evidence>
<evidence type="ECO:0000256" key="7">
    <source>
        <dbReference type="SAM" id="Phobius"/>
    </source>
</evidence>
<comment type="subcellular location">
    <subcellularLocation>
        <location evidence="1">Cell membrane</location>
        <topology evidence="1">Multi-pass membrane protein</topology>
    </subcellularLocation>
</comment>
<name>A0A6J6DF38_9ZZZZ</name>
<feature type="transmembrane region" description="Helical" evidence="7">
    <location>
        <begin position="21"/>
        <end position="39"/>
    </location>
</feature>
<evidence type="ECO:0000256" key="1">
    <source>
        <dbReference type="ARBA" id="ARBA00004651"/>
    </source>
</evidence>
<reference evidence="9" key="1">
    <citation type="submission" date="2020-05" db="EMBL/GenBank/DDBJ databases">
        <authorList>
            <person name="Chiriac C."/>
            <person name="Salcher M."/>
            <person name="Ghai R."/>
            <person name="Kavagutti S V."/>
        </authorList>
    </citation>
    <scope>NUCLEOTIDE SEQUENCE</scope>
</reference>
<feature type="transmembrane region" description="Helical" evidence="7">
    <location>
        <begin position="236"/>
        <end position="258"/>
    </location>
</feature>
<keyword evidence="6 7" id="KW-0472">Membrane</keyword>
<organism evidence="9">
    <name type="scientific">freshwater metagenome</name>
    <dbReference type="NCBI Taxonomy" id="449393"/>
    <lineage>
        <taxon>unclassified sequences</taxon>
        <taxon>metagenomes</taxon>
        <taxon>ecological metagenomes</taxon>
    </lineage>
</organism>
<keyword evidence="2" id="KW-0813">Transport</keyword>
<accession>A0A6J6DF38</accession>
<dbReference type="EMBL" id="CAEZSR010000063">
    <property type="protein sequence ID" value="CAB4561914.1"/>
    <property type="molecule type" value="Genomic_DNA"/>
</dbReference>
<sequence>MNLRPAPAVRRVRSGRGRATRRWHAVAPVVGIAVFLGVWEGFVRWRDVRPFVLTAPSDIVGYLGRAPGDFASASLVTARHALVGFAIALVIALAIGAVMSASRFVERAVQPVLVLVQVAPFVAYISSVVLWLGAGDPPVHFTTALVCLPPFAFAAAAGMRGADPASRELFASVDASRVEVLWRLRLPSAMPSLFTAARYDTGLALIAAYLVEGSNFADDGLGAIGRRSAAQNLGDALWATVFCMVVLGTLALALIGLLERWLLHWHSSQRRRSRA</sequence>
<dbReference type="InterPro" id="IPR035906">
    <property type="entry name" value="MetI-like_sf"/>
</dbReference>
<evidence type="ECO:0000256" key="2">
    <source>
        <dbReference type="ARBA" id="ARBA00022448"/>
    </source>
</evidence>
<dbReference type="InterPro" id="IPR000515">
    <property type="entry name" value="MetI-like"/>
</dbReference>
<feature type="transmembrane region" description="Helical" evidence="7">
    <location>
        <begin position="81"/>
        <end position="100"/>
    </location>
</feature>
<feature type="transmembrane region" description="Helical" evidence="7">
    <location>
        <begin position="112"/>
        <end position="133"/>
    </location>
</feature>
<dbReference type="PANTHER" id="PTHR30151:SF41">
    <property type="entry name" value="ABC TRANSPORTER PERMEASE PROTEIN"/>
    <property type="match status" value="1"/>
</dbReference>
<dbReference type="PROSITE" id="PS50928">
    <property type="entry name" value="ABC_TM1"/>
    <property type="match status" value="1"/>
</dbReference>
<evidence type="ECO:0000313" key="9">
    <source>
        <dbReference type="EMBL" id="CAB4561914.1"/>
    </source>
</evidence>
<evidence type="ECO:0000256" key="3">
    <source>
        <dbReference type="ARBA" id="ARBA00022475"/>
    </source>
</evidence>
<evidence type="ECO:0000256" key="4">
    <source>
        <dbReference type="ARBA" id="ARBA00022692"/>
    </source>
</evidence>
<gene>
    <name evidence="9" type="ORF">UFOPK1493_01848</name>
</gene>
<dbReference type="Gene3D" id="1.10.3720.10">
    <property type="entry name" value="MetI-like"/>
    <property type="match status" value="1"/>
</dbReference>
<feature type="domain" description="ABC transmembrane type-1" evidence="8">
    <location>
        <begin position="74"/>
        <end position="259"/>
    </location>
</feature>
<dbReference type="AlphaFoldDB" id="A0A6J6DF38"/>
<keyword evidence="4 7" id="KW-0812">Transmembrane</keyword>
<dbReference type="GO" id="GO:0055085">
    <property type="term" value="P:transmembrane transport"/>
    <property type="evidence" value="ECO:0007669"/>
    <property type="project" value="InterPro"/>
</dbReference>
<protein>
    <submittedName>
        <fullName evidence="9">Unannotated protein</fullName>
    </submittedName>
</protein>
<evidence type="ECO:0000256" key="6">
    <source>
        <dbReference type="ARBA" id="ARBA00023136"/>
    </source>
</evidence>
<dbReference type="GO" id="GO:0005886">
    <property type="term" value="C:plasma membrane"/>
    <property type="evidence" value="ECO:0007669"/>
    <property type="project" value="UniProtKB-SubCell"/>
</dbReference>